<evidence type="ECO:0000259" key="7">
    <source>
        <dbReference type="Pfam" id="PF24986"/>
    </source>
</evidence>
<dbReference type="Pfam" id="PF01782">
    <property type="entry name" value="RimM"/>
    <property type="match status" value="1"/>
</dbReference>
<dbReference type="HAMAP" id="MF_00014">
    <property type="entry name" value="Ribosome_mat_RimM"/>
    <property type="match status" value="1"/>
</dbReference>
<evidence type="ECO:0000256" key="4">
    <source>
        <dbReference type="ARBA" id="ARBA00023186"/>
    </source>
</evidence>
<reference evidence="8" key="1">
    <citation type="submission" date="2021-04" db="EMBL/GenBank/DDBJ databases">
        <title>Genome sequence of Woronichinia naegeliana from Washington state freshwater lake bloom.</title>
        <authorList>
            <person name="Dreher T.W."/>
        </authorList>
    </citation>
    <scope>NUCLEOTIDE SEQUENCE</scope>
    <source>
        <strain evidence="8">WA131</strain>
    </source>
</reference>
<comment type="domain">
    <text evidence="5">The PRC barrel domain binds ribosomal protein uS19.</text>
</comment>
<comment type="similarity">
    <text evidence="5">Belongs to the RimM family.</text>
</comment>
<comment type="function">
    <text evidence="5">An accessory protein needed during the final step in the assembly of 30S ribosomal subunit, possibly for assembly of the head region. Essential for efficient processing of 16S rRNA. May be needed both before and after RbfA during the maturation of 16S rRNA. It has affinity for free ribosomal 30S subunits but not for 70S ribosomes.</text>
</comment>
<dbReference type="PANTHER" id="PTHR33692:SF1">
    <property type="entry name" value="RIBOSOME MATURATION FACTOR RIMM"/>
    <property type="match status" value="1"/>
</dbReference>
<dbReference type="GO" id="GO:0042274">
    <property type="term" value="P:ribosomal small subunit biogenesis"/>
    <property type="evidence" value="ECO:0007669"/>
    <property type="project" value="UniProtKB-UniRule"/>
</dbReference>
<keyword evidence="4 5" id="KW-0143">Chaperone</keyword>
<dbReference type="InterPro" id="IPR056792">
    <property type="entry name" value="PRC_RimM"/>
</dbReference>
<evidence type="ECO:0000256" key="5">
    <source>
        <dbReference type="HAMAP-Rule" id="MF_00014"/>
    </source>
</evidence>
<comment type="subunit">
    <text evidence="5">Binds ribosomal protein uS19.</text>
</comment>
<evidence type="ECO:0000313" key="8">
    <source>
        <dbReference type="EMBL" id="UXE64044.1"/>
    </source>
</evidence>
<dbReference type="SUPFAM" id="SSF50346">
    <property type="entry name" value="PRC-barrel domain"/>
    <property type="match status" value="1"/>
</dbReference>
<dbReference type="PANTHER" id="PTHR33692">
    <property type="entry name" value="RIBOSOME MATURATION FACTOR RIMM"/>
    <property type="match status" value="1"/>
</dbReference>
<accession>A0A977PYL4</accession>
<keyword evidence="2 5" id="KW-0690">Ribosome biogenesis</keyword>
<dbReference type="GO" id="GO:0006364">
    <property type="term" value="P:rRNA processing"/>
    <property type="evidence" value="ECO:0007669"/>
    <property type="project" value="UniProtKB-UniRule"/>
</dbReference>
<dbReference type="Gene3D" id="2.40.30.60">
    <property type="entry name" value="RimM"/>
    <property type="match status" value="1"/>
</dbReference>
<keyword evidence="3 5" id="KW-0698">rRNA processing</keyword>
<dbReference type="AlphaFoldDB" id="A0A977PYL4"/>
<name>A0A977PYL4_9CYAN</name>
<dbReference type="KEGG" id="wna:KA717_16845"/>
<organism evidence="8">
    <name type="scientific">Woronichinia naegeliana WA131</name>
    <dbReference type="NCBI Taxonomy" id="2824559"/>
    <lineage>
        <taxon>Bacteria</taxon>
        <taxon>Bacillati</taxon>
        <taxon>Cyanobacteriota</taxon>
        <taxon>Cyanophyceae</taxon>
        <taxon>Synechococcales</taxon>
        <taxon>Coelosphaeriaceae</taxon>
        <taxon>Woronichinia</taxon>
    </lineage>
</organism>
<dbReference type="InterPro" id="IPR036976">
    <property type="entry name" value="RimM_N_sf"/>
</dbReference>
<evidence type="ECO:0000256" key="1">
    <source>
        <dbReference type="ARBA" id="ARBA00022490"/>
    </source>
</evidence>
<dbReference type="Pfam" id="PF24986">
    <property type="entry name" value="PRC_RimM"/>
    <property type="match status" value="1"/>
</dbReference>
<dbReference type="InterPro" id="IPR002676">
    <property type="entry name" value="RimM_N"/>
</dbReference>
<dbReference type="GO" id="GO:0043022">
    <property type="term" value="F:ribosome binding"/>
    <property type="evidence" value="ECO:0007669"/>
    <property type="project" value="InterPro"/>
</dbReference>
<dbReference type="GO" id="GO:0005840">
    <property type="term" value="C:ribosome"/>
    <property type="evidence" value="ECO:0007669"/>
    <property type="project" value="InterPro"/>
</dbReference>
<dbReference type="Gene3D" id="2.30.30.240">
    <property type="entry name" value="PRC-barrel domain"/>
    <property type="match status" value="1"/>
</dbReference>
<dbReference type="EMBL" id="CP073041">
    <property type="protein sequence ID" value="UXE64044.1"/>
    <property type="molecule type" value="Genomic_DNA"/>
</dbReference>
<keyword evidence="1 5" id="KW-0963">Cytoplasm</keyword>
<evidence type="ECO:0000256" key="3">
    <source>
        <dbReference type="ARBA" id="ARBA00022552"/>
    </source>
</evidence>
<proteinExistence type="inferred from homology"/>
<dbReference type="Proteomes" id="UP001065613">
    <property type="component" value="Chromosome"/>
</dbReference>
<dbReference type="NCBIfam" id="TIGR02273">
    <property type="entry name" value="16S_RimM"/>
    <property type="match status" value="1"/>
</dbReference>
<dbReference type="GO" id="GO:0005737">
    <property type="term" value="C:cytoplasm"/>
    <property type="evidence" value="ECO:0007669"/>
    <property type="project" value="UniProtKB-SubCell"/>
</dbReference>
<evidence type="ECO:0000256" key="2">
    <source>
        <dbReference type="ARBA" id="ARBA00022517"/>
    </source>
</evidence>
<protein>
    <recommendedName>
        <fullName evidence="5">Ribosome maturation factor RimM</fullName>
    </recommendedName>
</protein>
<comment type="subcellular location">
    <subcellularLocation>
        <location evidence="5">Cytoplasm</location>
    </subcellularLocation>
</comment>
<dbReference type="InterPro" id="IPR009000">
    <property type="entry name" value="Transl_B-barrel_sf"/>
</dbReference>
<feature type="domain" description="Ribosome maturation factor RimM PRC barrel" evidence="7">
    <location>
        <begin position="110"/>
        <end position="195"/>
    </location>
</feature>
<gene>
    <name evidence="5 8" type="primary">rimM</name>
    <name evidence="8" type="ORF">KA717_16845</name>
</gene>
<dbReference type="InterPro" id="IPR011961">
    <property type="entry name" value="RimM"/>
</dbReference>
<feature type="domain" description="RimM N-terminal" evidence="6">
    <location>
        <begin position="13"/>
        <end position="97"/>
    </location>
</feature>
<dbReference type="SUPFAM" id="SSF50447">
    <property type="entry name" value="Translation proteins"/>
    <property type="match status" value="1"/>
</dbReference>
<evidence type="ECO:0000259" key="6">
    <source>
        <dbReference type="Pfam" id="PF01782"/>
    </source>
</evidence>
<sequence length="209" mass="23469">MSNQPEQEQWLEIGTIVAAQGIQGELRVLSSSDFPERFTRKGNLWLRSPHHEAPQAFTLKSGRAVPGKNLFVIRLAEVTDRNQAEALKDYTLLITASDRLPLEENEYHVADLINLKAYHHLTGELIGMVKDVYFAGNDLLVIQLEEQYFPPKPASNEENTVPLPPQPALIPFVQSIVPVVDLPNQRLEIMPPDGLLELFCGQPLIDTIE</sequence>
<dbReference type="InterPro" id="IPR011033">
    <property type="entry name" value="PRC_barrel-like_sf"/>
</dbReference>